<evidence type="ECO:0000256" key="1">
    <source>
        <dbReference type="ARBA" id="ARBA00010641"/>
    </source>
</evidence>
<gene>
    <name evidence="8" type="ORF">J2Z70_003557</name>
</gene>
<evidence type="ECO:0000256" key="3">
    <source>
        <dbReference type="ARBA" id="ARBA00023082"/>
    </source>
</evidence>
<feature type="domain" description="RNA polymerase sigma factor 70 region 4 type 2" evidence="7">
    <location>
        <begin position="109"/>
        <end position="158"/>
    </location>
</feature>
<proteinExistence type="inferred from homology"/>
<dbReference type="SUPFAM" id="SSF88946">
    <property type="entry name" value="Sigma2 domain of RNA polymerase sigma factors"/>
    <property type="match status" value="1"/>
</dbReference>
<evidence type="ECO:0000259" key="7">
    <source>
        <dbReference type="Pfam" id="PF08281"/>
    </source>
</evidence>
<dbReference type="Gene3D" id="1.10.1740.10">
    <property type="match status" value="1"/>
</dbReference>
<comment type="caution">
    <text evidence="8">The sequence shown here is derived from an EMBL/GenBank/DDBJ whole genome shotgun (WGS) entry which is preliminary data.</text>
</comment>
<dbReference type="Pfam" id="PF08281">
    <property type="entry name" value="Sigma70_r4_2"/>
    <property type="match status" value="1"/>
</dbReference>
<dbReference type="Proteomes" id="UP000773462">
    <property type="component" value="Unassembled WGS sequence"/>
</dbReference>
<dbReference type="InterPro" id="IPR013249">
    <property type="entry name" value="RNA_pol_sigma70_r4_t2"/>
</dbReference>
<dbReference type="SUPFAM" id="SSF88659">
    <property type="entry name" value="Sigma3 and sigma4 domains of RNA polymerase sigma factors"/>
    <property type="match status" value="1"/>
</dbReference>
<keyword evidence="4" id="KW-0238">DNA-binding</keyword>
<dbReference type="EMBL" id="JAGGLV010000011">
    <property type="protein sequence ID" value="MBP2113397.1"/>
    <property type="molecule type" value="Genomic_DNA"/>
</dbReference>
<keyword evidence="5" id="KW-0804">Transcription</keyword>
<organism evidence="8 9">
    <name type="scientific">Paenibacillus silagei</name>
    <dbReference type="NCBI Taxonomy" id="1670801"/>
    <lineage>
        <taxon>Bacteria</taxon>
        <taxon>Bacillati</taxon>
        <taxon>Bacillota</taxon>
        <taxon>Bacilli</taxon>
        <taxon>Bacillales</taxon>
        <taxon>Paenibacillaceae</taxon>
        <taxon>Paenibacillus</taxon>
    </lineage>
</organism>
<dbReference type="PANTHER" id="PTHR43133">
    <property type="entry name" value="RNA POLYMERASE ECF-TYPE SIGMA FACTO"/>
    <property type="match status" value="1"/>
</dbReference>
<evidence type="ECO:0000256" key="5">
    <source>
        <dbReference type="ARBA" id="ARBA00023163"/>
    </source>
</evidence>
<dbReference type="InterPro" id="IPR007627">
    <property type="entry name" value="RNA_pol_sigma70_r2"/>
</dbReference>
<reference evidence="8 9" key="1">
    <citation type="submission" date="2021-03" db="EMBL/GenBank/DDBJ databases">
        <title>Genomic Encyclopedia of Type Strains, Phase IV (KMG-IV): sequencing the most valuable type-strain genomes for metagenomic binning, comparative biology and taxonomic classification.</title>
        <authorList>
            <person name="Goeker M."/>
        </authorList>
    </citation>
    <scope>NUCLEOTIDE SEQUENCE [LARGE SCALE GENOMIC DNA]</scope>
    <source>
        <strain evidence="8 9">DSM 101953</strain>
    </source>
</reference>
<dbReference type="Gene3D" id="1.10.10.10">
    <property type="entry name" value="Winged helix-like DNA-binding domain superfamily/Winged helix DNA-binding domain"/>
    <property type="match status" value="1"/>
</dbReference>
<evidence type="ECO:0000256" key="2">
    <source>
        <dbReference type="ARBA" id="ARBA00023015"/>
    </source>
</evidence>
<dbReference type="PANTHER" id="PTHR43133:SF8">
    <property type="entry name" value="RNA POLYMERASE SIGMA FACTOR HI_1459-RELATED"/>
    <property type="match status" value="1"/>
</dbReference>
<comment type="similarity">
    <text evidence="1">Belongs to the sigma-70 factor family. ECF subfamily.</text>
</comment>
<evidence type="ECO:0000256" key="4">
    <source>
        <dbReference type="ARBA" id="ARBA00023125"/>
    </source>
</evidence>
<dbReference type="InterPro" id="IPR039425">
    <property type="entry name" value="RNA_pol_sigma-70-like"/>
</dbReference>
<keyword evidence="9" id="KW-1185">Reference proteome</keyword>
<protein>
    <submittedName>
        <fullName evidence="8">RNA polymerase sigma-70 factor (ECF subfamily)</fullName>
    </submittedName>
</protein>
<dbReference type="InterPro" id="IPR013325">
    <property type="entry name" value="RNA_pol_sigma_r2"/>
</dbReference>
<feature type="domain" description="RNA polymerase sigma-70 region 2" evidence="6">
    <location>
        <begin position="4"/>
        <end position="73"/>
    </location>
</feature>
<dbReference type="Pfam" id="PF04542">
    <property type="entry name" value="Sigma70_r2"/>
    <property type="match status" value="1"/>
</dbReference>
<dbReference type="InterPro" id="IPR036388">
    <property type="entry name" value="WH-like_DNA-bd_sf"/>
</dbReference>
<keyword evidence="3" id="KW-0731">Sigma factor</keyword>
<name>A0ABS4NVT3_9BACL</name>
<dbReference type="NCBIfam" id="TIGR02937">
    <property type="entry name" value="sigma70-ECF"/>
    <property type="match status" value="1"/>
</dbReference>
<evidence type="ECO:0000313" key="8">
    <source>
        <dbReference type="EMBL" id="MBP2113397.1"/>
    </source>
</evidence>
<evidence type="ECO:0000313" key="9">
    <source>
        <dbReference type="Proteomes" id="UP000773462"/>
    </source>
</evidence>
<dbReference type="InterPro" id="IPR014284">
    <property type="entry name" value="RNA_pol_sigma-70_dom"/>
</dbReference>
<sequence length="170" mass="19790">MKNLYENHYPLMRKKAFNIIKDQEVIDDLIQEAFIKLIPKTSLLRSLSGCKVTSYVVNTIKHYCYDHIRRCTRRSRKVYTGLKNDVAEQIPDPSAATEENYIEAEAIGALTEAMLQLSERDRNLLYFKYNLELRDQQIGELLNIPTQHVRQYISRARGRVLRVLSEEGGV</sequence>
<evidence type="ECO:0000259" key="6">
    <source>
        <dbReference type="Pfam" id="PF04542"/>
    </source>
</evidence>
<keyword evidence="2" id="KW-0805">Transcription regulation</keyword>
<dbReference type="InterPro" id="IPR013324">
    <property type="entry name" value="RNA_pol_sigma_r3/r4-like"/>
</dbReference>
<dbReference type="RefSeq" id="WP_209875396.1">
    <property type="nucleotide sequence ID" value="NZ_JAGGLV010000011.1"/>
</dbReference>
<accession>A0ABS4NVT3</accession>